<organism evidence="1 4">
    <name type="scientific">Bacteroides ovatus</name>
    <dbReference type="NCBI Taxonomy" id="28116"/>
    <lineage>
        <taxon>Bacteria</taxon>
        <taxon>Pseudomonadati</taxon>
        <taxon>Bacteroidota</taxon>
        <taxon>Bacteroidia</taxon>
        <taxon>Bacteroidales</taxon>
        <taxon>Bacteroidaceae</taxon>
        <taxon>Bacteroides</taxon>
    </lineage>
</organism>
<reference evidence="3" key="1">
    <citation type="journal article" date="2018" name="J. Anim. Genet.">
        <title>Acquired interbacterial defense systems protect against interspecies antagonism in the human gut microbiome.</title>
        <authorList>
            <person name="Ross B.D."/>
            <person name="Verster A.J."/>
            <person name="Radey M.C."/>
            <person name="Schmidtke D.T."/>
            <person name="Pope C.E."/>
            <person name="Hoffman L.R."/>
            <person name="Hajjar A."/>
            <person name="Peterson S.B."/>
            <person name="Borenstein E."/>
            <person name="Mougous J."/>
        </authorList>
    </citation>
    <scope>NUCLEOTIDE SEQUENCE [LARGE SCALE GENOMIC DNA]</scope>
    <source>
        <strain evidence="3">3725 D1 iv</strain>
    </source>
</reference>
<reference evidence="2" key="2">
    <citation type="journal article" date="2018" name="Nature">
        <title>Human gut bacteria contain acquired interbacterial defence systems.</title>
        <authorList>
            <person name="Ross B.D."/>
            <person name="Verster A.J."/>
            <person name="Radey M.C."/>
            <person name="Schmidtke D.T."/>
            <person name="Pope C.E."/>
            <person name="Hoffman L.R."/>
            <person name="Hajjar A."/>
            <person name="Peterson S.B."/>
            <person name="Borenstein E."/>
            <person name="Mougous J."/>
        </authorList>
    </citation>
    <scope>NUCLEOTIDE SEQUENCE</scope>
    <source>
        <strain evidence="2">3725 D1 iv</strain>
    </source>
</reference>
<proteinExistence type="predicted"/>
<sequence>MTHWKTQFNYDYLGAYSLPDGKDIILTIRETKKEQVVGASGKKEECFVAYFFENVKPMILNRTNCKTLTKIFKNPNFESWINKQIQIGAVLVDAFGEKVDSLRIRPFLPKVENSLPTVETGSAIWKNILDGLAGGFTVAQVQTKYKLTKEQIKELVAHEIK</sequence>
<dbReference type="AlphaFoldDB" id="A0A139L5U7"/>
<accession>A0A139L5U7</accession>
<dbReference type="EMBL" id="VWFO01000006">
    <property type="protein sequence ID" value="KAA4665215.1"/>
    <property type="molecule type" value="Genomic_DNA"/>
</dbReference>
<evidence type="ECO:0000313" key="3">
    <source>
        <dbReference type="Proteomes" id="UP000318823"/>
    </source>
</evidence>
<reference evidence="1 4" key="3">
    <citation type="journal article" date="2019" name="Nat. Med.">
        <title>A library of human gut bacterial isolates paired with longitudinal multiomics data enables mechanistic microbiome research.</title>
        <authorList>
            <person name="Poyet M."/>
            <person name="Groussin M."/>
            <person name="Gibbons S.M."/>
            <person name="Avila-Pacheco J."/>
            <person name="Jiang X."/>
            <person name="Kearney S.M."/>
            <person name="Perrotta A.R."/>
            <person name="Berdy B."/>
            <person name="Zhao S."/>
            <person name="Lieberman T.D."/>
            <person name="Swanson P.K."/>
            <person name="Smith M."/>
            <person name="Roesemann S."/>
            <person name="Alexander J.E."/>
            <person name="Rich S.A."/>
            <person name="Livny J."/>
            <person name="Vlamakis H."/>
            <person name="Clish C."/>
            <person name="Bullock K."/>
            <person name="Deik A."/>
            <person name="Scott J."/>
            <person name="Pierce K.A."/>
            <person name="Xavier R.J."/>
            <person name="Alm E.J."/>
        </authorList>
    </citation>
    <scope>NUCLEOTIDE SEQUENCE [LARGE SCALE GENOMIC DNA]</scope>
    <source>
        <strain evidence="1 4">BIOML-A14</strain>
    </source>
</reference>
<evidence type="ECO:0000313" key="4">
    <source>
        <dbReference type="Proteomes" id="UP000435985"/>
    </source>
</evidence>
<dbReference type="Proteomes" id="UP000435985">
    <property type="component" value="Unassembled WGS sequence"/>
</dbReference>
<name>A0A139L5U7_BACOV</name>
<dbReference type="RefSeq" id="WP_004310954.1">
    <property type="nucleotide sequence ID" value="NZ_CAAKNR010000190.1"/>
</dbReference>
<protein>
    <submittedName>
        <fullName evidence="1">Uncharacterized protein</fullName>
    </submittedName>
</protein>
<gene>
    <name evidence="2" type="ORF">DYI28_05185</name>
    <name evidence="1" type="ORF">F3B98_06145</name>
</gene>
<evidence type="ECO:0000313" key="1">
    <source>
        <dbReference type="EMBL" id="KAA4665215.1"/>
    </source>
</evidence>
<reference evidence="2" key="4">
    <citation type="submission" date="2019-07" db="EMBL/GenBank/DDBJ databases">
        <authorList>
            <person name="Ross B.D."/>
            <person name="Verster A.J."/>
            <person name="Radey M.C."/>
            <person name="Schmidtke D.T."/>
            <person name="Pope C.E."/>
            <person name="Hoffman L.R."/>
            <person name="Hajjar A."/>
            <person name="Peterson S.B."/>
            <person name="Borenstein E."/>
            <person name="Mougous J.D."/>
        </authorList>
    </citation>
    <scope>NUCLEOTIDE SEQUENCE</scope>
    <source>
        <strain evidence="2">3725 D1 iv</strain>
    </source>
</reference>
<dbReference type="Proteomes" id="UP000318823">
    <property type="component" value="Chromosome"/>
</dbReference>
<evidence type="ECO:0000313" key="2">
    <source>
        <dbReference type="EMBL" id="QDM08151.1"/>
    </source>
</evidence>
<dbReference type="EMBL" id="CP041395">
    <property type="protein sequence ID" value="QDM08151.1"/>
    <property type="molecule type" value="Genomic_DNA"/>
</dbReference>